<sequence length="138" mass="16111">MLRVIKKLEYTMSFPIFLAFCKITLQAFSIVLLWKKGSNDNFTYLYTSISAMEMISLFVIIAFLADLFQRRFLMNINSLLCDESRFKLLEVDNVSYKRMLQDKLTAWDMCAINRKLVLTFMASLATYSVLIMDQINAL</sequence>
<gene>
    <name evidence="2" type="ORF">TNIN_292871</name>
</gene>
<reference evidence="2" key="1">
    <citation type="submission" date="2020-08" db="EMBL/GenBank/DDBJ databases">
        <title>Multicomponent nature underlies the extraordinary mechanical properties of spider dragline silk.</title>
        <authorList>
            <person name="Kono N."/>
            <person name="Nakamura H."/>
            <person name="Mori M."/>
            <person name="Yoshida Y."/>
            <person name="Ohtoshi R."/>
            <person name="Malay A.D."/>
            <person name="Moran D.A.P."/>
            <person name="Tomita M."/>
            <person name="Numata K."/>
            <person name="Arakawa K."/>
        </authorList>
    </citation>
    <scope>NUCLEOTIDE SEQUENCE</scope>
</reference>
<proteinExistence type="predicted"/>
<dbReference type="AlphaFoldDB" id="A0A8X6WSW8"/>
<keyword evidence="3" id="KW-1185">Reference proteome</keyword>
<dbReference type="OrthoDB" id="6430418at2759"/>
<feature type="transmembrane region" description="Helical" evidence="1">
    <location>
        <begin position="116"/>
        <end position="135"/>
    </location>
</feature>
<organism evidence="2 3">
    <name type="scientific">Trichonephila inaurata madagascariensis</name>
    <dbReference type="NCBI Taxonomy" id="2747483"/>
    <lineage>
        <taxon>Eukaryota</taxon>
        <taxon>Metazoa</taxon>
        <taxon>Ecdysozoa</taxon>
        <taxon>Arthropoda</taxon>
        <taxon>Chelicerata</taxon>
        <taxon>Arachnida</taxon>
        <taxon>Araneae</taxon>
        <taxon>Araneomorphae</taxon>
        <taxon>Entelegynae</taxon>
        <taxon>Araneoidea</taxon>
        <taxon>Nephilidae</taxon>
        <taxon>Trichonephila</taxon>
        <taxon>Trichonephila inaurata</taxon>
    </lineage>
</organism>
<accession>A0A8X6WSW8</accession>
<name>A0A8X6WSW8_9ARAC</name>
<feature type="transmembrane region" description="Helical" evidence="1">
    <location>
        <begin position="46"/>
        <end position="68"/>
    </location>
</feature>
<dbReference type="Proteomes" id="UP000886998">
    <property type="component" value="Unassembled WGS sequence"/>
</dbReference>
<dbReference type="EMBL" id="BMAV01002071">
    <property type="protein sequence ID" value="GFY40738.1"/>
    <property type="molecule type" value="Genomic_DNA"/>
</dbReference>
<comment type="caution">
    <text evidence="2">The sequence shown here is derived from an EMBL/GenBank/DDBJ whole genome shotgun (WGS) entry which is preliminary data.</text>
</comment>
<evidence type="ECO:0000313" key="2">
    <source>
        <dbReference type="EMBL" id="GFY40738.1"/>
    </source>
</evidence>
<keyword evidence="1" id="KW-0812">Transmembrane</keyword>
<evidence type="ECO:0000256" key="1">
    <source>
        <dbReference type="SAM" id="Phobius"/>
    </source>
</evidence>
<evidence type="ECO:0000313" key="3">
    <source>
        <dbReference type="Proteomes" id="UP000886998"/>
    </source>
</evidence>
<keyword evidence="1" id="KW-1133">Transmembrane helix</keyword>
<feature type="transmembrane region" description="Helical" evidence="1">
    <location>
        <begin position="12"/>
        <end position="34"/>
    </location>
</feature>
<keyword evidence="1" id="KW-0472">Membrane</keyword>
<protein>
    <submittedName>
        <fullName evidence="2">Uncharacterized protein</fullName>
    </submittedName>
</protein>